<gene>
    <name evidence="2" type="ORF">GQE99_03270</name>
</gene>
<keyword evidence="3" id="KW-1185">Reference proteome</keyword>
<comment type="caution">
    <text evidence="2">The sequence shown here is derived from an EMBL/GenBank/DDBJ whole genome shotgun (WGS) entry which is preliminary data.</text>
</comment>
<dbReference type="InterPro" id="IPR041854">
    <property type="entry name" value="BFD-like_2Fe2S-bd_dom_sf"/>
</dbReference>
<evidence type="ECO:0000313" key="3">
    <source>
        <dbReference type="Proteomes" id="UP000467322"/>
    </source>
</evidence>
<name>A0A845M113_9RHOB</name>
<dbReference type="Gene3D" id="1.10.10.1100">
    <property type="entry name" value="BFD-like [2Fe-2S]-binding domain"/>
    <property type="match status" value="1"/>
</dbReference>
<dbReference type="Proteomes" id="UP000467322">
    <property type="component" value="Unassembled WGS sequence"/>
</dbReference>
<dbReference type="Pfam" id="PF04324">
    <property type="entry name" value="Fer2_BFD"/>
    <property type="match status" value="1"/>
</dbReference>
<organism evidence="2 3">
    <name type="scientific">Maritimibacter harenae</name>
    <dbReference type="NCBI Taxonomy" id="2606218"/>
    <lineage>
        <taxon>Bacteria</taxon>
        <taxon>Pseudomonadati</taxon>
        <taxon>Pseudomonadota</taxon>
        <taxon>Alphaproteobacteria</taxon>
        <taxon>Rhodobacterales</taxon>
        <taxon>Roseobacteraceae</taxon>
        <taxon>Maritimibacter</taxon>
    </lineage>
</organism>
<sequence length="88" mass="9966">MIVCHCQNITDRDIHAAIDWMRAADSETIITPGRIYHALGKAPDCGGCMSHFVATMRQSDNLHVPNELRNLRHNQAKETHHEGQREGH</sequence>
<dbReference type="InterPro" id="IPR007419">
    <property type="entry name" value="BFD-like_2Fe2S-bd_dom"/>
</dbReference>
<dbReference type="AlphaFoldDB" id="A0A845M113"/>
<proteinExistence type="predicted"/>
<protein>
    <submittedName>
        <fullName evidence="2">(2Fe-2S)-binding protein</fullName>
    </submittedName>
</protein>
<reference evidence="2 3" key="1">
    <citation type="submission" date="2019-12" db="EMBL/GenBank/DDBJ databases">
        <title>Maritimibacter sp. nov. sp. isolated from sea sand.</title>
        <authorList>
            <person name="Kim J."/>
            <person name="Jeong S.E."/>
            <person name="Jung H.S."/>
            <person name="Jeon C.O."/>
        </authorList>
    </citation>
    <scope>NUCLEOTIDE SEQUENCE [LARGE SCALE GENOMIC DNA]</scope>
    <source>
        <strain evidence="2 3">DP07</strain>
    </source>
</reference>
<accession>A0A845M113</accession>
<evidence type="ECO:0000313" key="2">
    <source>
        <dbReference type="EMBL" id="MZR12038.1"/>
    </source>
</evidence>
<dbReference type="RefSeq" id="WP_161350152.1">
    <property type="nucleotide sequence ID" value="NZ_WTUX01000006.1"/>
</dbReference>
<dbReference type="EMBL" id="WTUX01000006">
    <property type="protein sequence ID" value="MZR12038.1"/>
    <property type="molecule type" value="Genomic_DNA"/>
</dbReference>
<evidence type="ECO:0000259" key="1">
    <source>
        <dbReference type="Pfam" id="PF04324"/>
    </source>
</evidence>
<feature type="domain" description="BFD-like [2Fe-2S]-binding" evidence="1">
    <location>
        <begin position="2"/>
        <end position="51"/>
    </location>
</feature>